<dbReference type="RefSeq" id="WP_188698707.1">
    <property type="nucleotide sequence ID" value="NZ_BMLS01000008.1"/>
</dbReference>
<dbReference type="AlphaFoldDB" id="A0A917Z6J6"/>
<name>A0A917Z6J6_9ALTE</name>
<dbReference type="Proteomes" id="UP000606935">
    <property type="component" value="Unassembled WGS sequence"/>
</dbReference>
<feature type="transmembrane region" description="Helical" evidence="7">
    <location>
        <begin position="20"/>
        <end position="39"/>
    </location>
</feature>
<sequence>MLLTPYAQRFHHGLNHSRQLDFLGPLAMRLYLVPIFWMAGMNKLDGFDDVVEWFGNHEWGLGLPFPALMAWLATWTELLGAICLLLGVAVRYISIPLMATMLVAAVSVHWQNGWQAIADPNGIFVNQQVLDSTDKLAMAKQLLQEYGNYEWLTSSGNFVILNNGIEFSITYFVMLLMLFFTGAGRYVSLDYWVAKKLIPAQNLPPK</sequence>
<evidence type="ECO:0000256" key="3">
    <source>
        <dbReference type="ARBA" id="ARBA00022475"/>
    </source>
</evidence>
<proteinExistence type="inferred from homology"/>
<comment type="subcellular location">
    <subcellularLocation>
        <location evidence="1">Cell membrane</location>
        <topology evidence="1">Multi-pass membrane protein</topology>
    </subcellularLocation>
</comment>
<accession>A0A917Z6J6</accession>
<dbReference type="Pfam" id="PF07681">
    <property type="entry name" value="DoxX"/>
    <property type="match status" value="1"/>
</dbReference>
<reference evidence="8" key="1">
    <citation type="journal article" date="2014" name="Int. J. Syst. Evol. Microbiol.">
        <title>Complete genome sequence of Corynebacterium casei LMG S-19264T (=DSM 44701T), isolated from a smear-ripened cheese.</title>
        <authorList>
            <consortium name="US DOE Joint Genome Institute (JGI-PGF)"/>
            <person name="Walter F."/>
            <person name="Albersmeier A."/>
            <person name="Kalinowski J."/>
            <person name="Ruckert C."/>
        </authorList>
    </citation>
    <scope>NUCLEOTIDE SEQUENCE</scope>
    <source>
        <strain evidence="8">CGMCC 1.7086</strain>
    </source>
</reference>
<dbReference type="EMBL" id="BMLS01000008">
    <property type="protein sequence ID" value="GGO74238.1"/>
    <property type="molecule type" value="Genomic_DNA"/>
</dbReference>
<dbReference type="InterPro" id="IPR051907">
    <property type="entry name" value="DoxX-like_oxidoreductase"/>
</dbReference>
<evidence type="ECO:0000313" key="8">
    <source>
        <dbReference type="EMBL" id="GGO74238.1"/>
    </source>
</evidence>
<evidence type="ECO:0000313" key="9">
    <source>
        <dbReference type="Proteomes" id="UP000606935"/>
    </source>
</evidence>
<dbReference type="PANTHER" id="PTHR33452">
    <property type="entry name" value="OXIDOREDUCTASE CATD-RELATED"/>
    <property type="match status" value="1"/>
</dbReference>
<feature type="transmembrane region" description="Helical" evidence="7">
    <location>
        <begin position="92"/>
        <end position="110"/>
    </location>
</feature>
<dbReference type="PANTHER" id="PTHR33452:SF19">
    <property type="entry name" value="DOXX FAMILY PROTEIN"/>
    <property type="match status" value="1"/>
</dbReference>
<reference evidence="8" key="2">
    <citation type="submission" date="2020-09" db="EMBL/GenBank/DDBJ databases">
        <authorList>
            <person name="Sun Q."/>
            <person name="Zhou Y."/>
        </authorList>
    </citation>
    <scope>NUCLEOTIDE SEQUENCE</scope>
    <source>
        <strain evidence="8">CGMCC 1.7086</strain>
    </source>
</reference>
<feature type="transmembrane region" description="Helical" evidence="7">
    <location>
        <begin position="59"/>
        <end position="85"/>
    </location>
</feature>
<evidence type="ECO:0000256" key="7">
    <source>
        <dbReference type="SAM" id="Phobius"/>
    </source>
</evidence>
<keyword evidence="5 7" id="KW-1133">Transmembrane helix</keyword>
<gene>
    <name evidence="8" type="ORF">GCM10010982_36600</name>
</gene>
<evidence type="ECO:0000256" key="5">
    <source>
        <dbReference type="ARBA" id="ARBA00022989"/>
    </source>
</evidence>
<keyword evidence="3" id="KW-1003">Cell membrane</keyword>
<organism evidence="8 9">
    <name type="scientific">Bowmanella pacifica</name>
    <dbReference type="NCBI Taxonomy" id="502051"/>
    <lineage>
        <taxon>Bacteria</taxon>
        <taxon>Pseudomonadati</taxon>
        <taxon>Pseudomonadota</taxon>
        <taxon>Gammaproteobacteria</taxon>
        <taxon>Alteromonadales</taxon>
        <taxon>Alteromonadaceae</taxon>
        <taxon>Bowmanella</taxon>
    </lineage>
</organism>
<evidence type="ECO:0000256" key="2">
    <source>
        <dbReference type="ARBA" id="ARBA00006679"/>
    </source>
</evidence>
<evidence type="ECO:0000256" key="4">
    <source>
        <dbReference type="ARBA" id="ARBA00022692"/>
    </source>
</evidence>
<comment type="caution">
    <text evidence="8">The sequence shown here is derived from an EMBL/GenBank/DDBJ whole genome shotgun (WGS) entry which is preliminary data.</text>
</comment>
<dbReference type="GO" id="GO:0005886">
    <property type="term" value="C:plasma membrane"/>
    <property type="evidence" value="ECO:0007669"/>
    <property type="project" value="UniProtKB-SubCell"/>
</dbReference>
<evidence type="ECO:0000256" key="1">
    <source>
        <dbReference type="ARBA" id="ARBA00004651"/>
    </source>
</evidence>
<feature type="transmembrane region" description="Helical" evidence="7">
    <location>
        <begin position="169"/>
        <end position="187"/>
    </location>
</feature>
<protein>
    <recommendedName>
        <fullName evidence="10">DoxX family protein</fullName>
    </recommendedName>
</protein>
<evidence type="ECO:0000256" key="6">
    <source>
        <dbReference type="ARBA" id="ARBA00023136"/>
    </source>
</evidence>
<keyword evidence="9" id="KW-1185">Reference proteome</keyword>
<keyword evidence="4 7" id="KW-0812">Transmembrane</keyword>
<keyword evidence="6 7" id="KW-0472">Membrane</keyword>
<comment type="similarity">
    <text evidence="2">Belongs to the DoxX family.</text>
</comment>
<evidence type="ECO:0008006" key="10">
    <source>
        <dbReference type="Google" id="ProtNLM"/>
    </source>
</evidence>
<dbReference type="InterPro" id="IPR032808">
    <property type="entry name" value="DoxX"/>
</dbReference>